<dbReference type="EMBL" id="LAZR01047141">
    <property type="protein sequence ID" value="KKK94915.1"/>
    <property type="molecule type" value="Genomic_DNA"/>
</dbReference>
<organism evidence="2">
    <name type="scientific">marine sediment metagenome</name>
    <dbReference type="NCBI Taxonomy" id="412755"/>
    <lineage>
        <taxon>unclassified sequences</taxon>
        <taxon>metagenomes</taxon>
        <taxon>ecological metagenomes</taxon>
    </lineage>
</organism>
<feature type="domain" description="WDGH" evidence="1">
    <location>
        <begin position="27"/>
        <end position="111"/>
    </location>
</feature>
<sequence length="123" mass="14539">MITGDPYSDFEVRLLEKVSHLRKEKDNAYSERNKLVAALSKIFPAWLETHPAEDKEWAEHWRTIVFINSPVGQLSWHLHFSEVDMFKHLVHREGNSWDGHTTEEKYERLANLPVLQEEVVDEE</sequence>
<evidence type="ECO:0000259" key="1">
    <source>
        <dbReference type="Pfam" id="PF25311"/>
    </source>
</evidence>
<name>A0A0F9A9S9_9ZZZZ</name>
<reference evidence="2" key="1">
    <citation type="journal article" date="2015" name="Nature">
        <title>Complex archaea that bridge the gap between prokaryotes and eukaryotes.</title>
        <authorList>
            <person name="Spang A."/>
            <person name="Saw J.H."/>
            <person name="Jorgensen S.L."/>
            <person name="Zaremba-Niedzwiedzka K."/>
            <person name="Martijn J."/>
            <person name="Lind A.E."/>
            <person name="van Eijk R."/>
            <person name="Schleper C."/>
            <person name="Guy L."/>
            <person name="Ettema T.J."/>
        </authorList>
    </citation>
    <scope>NUCLEOTIDE SEQUENCE</scope>
</reference>
<gene>
    <name evidence="2" type="ORF">LCGC14_2678060</name>
</gene>
<accession>A0A0F9A9S9</accession>
<dbReference type="InterPro" id="IPR057362">
    <property type="entry name" value="WDGH"/>
</dbReference>
<dbReference type="AlphaFoldDB" id="A0A0F9A9S9"/>
<dbReference type="Pfam" id="PF25311">
    <property type="entry name" value="WDGH"/>
    <property type="match status" value="1"/>
</dbReference>
<evidence type="ECO:0000313" key="2">
    <source>
        <dbReference type="EMBL" id="KKK94915.1"/>
    </source>
</evidence>
<comment type="caution">
    <text evidence="2">The sequence shown here is derived from an EMBL/GenBank/DDBJ whole genome shotgun (WGS) entry which is preliminary data.</text>
</comment>
<protein>
    <recommendedName>
        <fullName evidence="1">WDGH domain-containing protein</fullName>
    </recommendedName>
</protein>
<proteinExistence type="predicted"/>